<evidence type="ECO:0000256" key="2">
    <source>
        <dbReference type="ARBA" id="ARBA00023125"/>
    </source>
</evidence>
<dbReference type="InterPro" id="IPR023187">
    <property type="entry name" value="Tscrpt_reg_MarR-type_CS"/>
</dbReference>
<evidence type="ECO:0000259" key="4">
    <source>
        <dbReference type="PROSITE" id="PS50995"/>
    </source>
</evidence>
<dbReference type="InterPro" id="IPR000835">
    <property type="entry name" value="HTH_MarR-typ"/>
</dbReference>
<evidence type="ECO:0000313" key="5">
    <source>
        <dbReference type="EMBL" id="UQN15711.1"/>
    </source>
</evidence>
<sequence length="170" mass="18861">MHSHETDAVDSIVDDWTRVRGDLDFSPLAVFSRVKRIARQLDVVRKRAFAEAGVEMSEFDVLSALRRSGAPYALTPKQLLASSLVSSGTMTYRIDRLVQRGFVVREDDPADGRSVLVRMTDAGGKRVDAAIQGLLEVERELLADISDDEFAVIERGLRQLSLAMSVEEPN</sequence>
<dbReference type="InterPro" id="IPR036388">
    <property type="entry name" value="WH-like_DNA-bd_sf"/>
</dbReference>
<dbReference type="PROSITE" id="PS50995">
    <property type="entry name" value="HTH_MARR_2"/>
    <property type="match status" value="1"/>
</dbReference>
<protein>
    <submittedName>
        <fullName evidence="5">MarR family transcriptional regulator</fullName>
    </submittedName>
</protein>
<dbReference type="PANTHER" id="PTHR33164:SF104">
    <property type="entry name" value="TRANSCRIPTIONAL REGULATORY PROTEIN"/>
    <property type="match status" value="1"/>
</dbReference>
<dbReference type="InterPro" id="IPR036390">
    <property type="entry name" value="WH_DNA-bd_sf"/>
</dbReference>
<dbReference type="PANTHER" id="PTHR33164">
    <property type="entry name" value="TRANSCRIPTIONAL REGULATOR, MARR FAMILY"/>
    <property type="match status" value="1"/>
</dbReference>
<gene>
    <name evidence="5" type="ORF">M3M28_04455</name>
</gene>
<proteinExistence type="predicted"/>
<dbReference type="EMBL" id="CP097160">
    <property type="protein sequence ID" value="UQN15711.1"/>
    <property type="molecule type" value="Genomic_DNA"/>
</dbReference>
<keyword evidence="1" id="KW-0805">Transcription regulation</keyword>
<dbReference type="Gene3D" id="1.10.10.10">
    <property type="entry name" value="Winged helix-like DNA-binding domain superfamily/Winged helix DNA-binding domain"/>
    <property type="match status" value="1"/>
</dbReference>
<dbReference type="SMART" id="SM00347">
    <property type="entry name" value="HTH_MARR"/>
    <property type="match status" value="1"/>
</dbReference>
<keyword evidence="3" id="KW-0804">Transcription</keyword>
<dbReference type="Pfam" id="PF12802">
    <property type="entry name" value="MarR_2"/>
    <property type="match status" value="1"/>
</dbReference>
<reference evidence="5" key="1">
    <citation type="submission" date="2022-05" db="EMBL/GenBank/DDBJ databases">
        <title>Complete genome sequence of toluene-degrading Gulosibacter sediminis strain ACHW.36C.</title>
        <authorList>
            <person name="Wai A.C."/>
            <person name="Lai G.K."/>
            <person name="Griffin S.D."/>
            <person name="Leung F.C."/>
        </authorList>
    </citation>
    <scope>NUCLEOTIDE SEQUENCE [LARGE SCALE GENOMIC DNA]</scope>
    <source>
        <strain evidence="5">ACHW.36C</strain>
    </source>
</reference>
<organism evidence="5">
    <name type="scientific">Gulosibacter sediminis</name>
    <dbReference type="NCBI Taxonomy" id="1729695"/>
    <lineage>
        <taxon>Bacteria</taxon>
        <taxon>Bacillati</taxon>
        <taxon>Actinomycetota</taxon>
        <taxon>Actinomycetes</taxon>
        <taxon>Micrococcales</taxon>
        <taxon>Microbacteriaceae</taxon>
        <taxon>Gulosibacter</taxon>
    </lineage>
</organism>
<dbReference type="PROSITE" id="PS01117">
    <property type="entry name" value="HTH_MARR_1"/>
    <property type="match status" value="1"/>
</dbReference>
<keyword evidence="2" id="KW-0238">DNA-binding</keyword>
<dbReference type="PRINTS" id="PR00598">
    <property type="entry name" value="HTHMARR"/>
</dbReference>
<feature type="domain" description="HTH marR-type" evidence="4">
    <location>
        <begin position="27"/>
        <end position="162"/>
    </location>
</feature>
<evidence type="ECO:0000256" key="1">
    <source>
        <dbReference type="ARBA" id="ARBA00023015"/>
    </source>
</evidence>
<evidence type="ECO:0000256" key="3">
    <source>
        <dbReference type="ARBA" id="ARBA00023163"/>
    </source>
</evidence>
<dbReference type="InterPro" id="IPR039422">
    <property type="entry name" value="MarR/SlyA-like"/>
</dbReference>
<dbReference type="SUPFAM" id="SSF46785">
    <property type="entry name" value="Winged helix' DNA-binding domain"/>
    <property type="match status" value="1"/>
</dbReference>
<accession>A0ABY4MZ47</accession>
<name>A0ABY4MZ47_9MICO</name>